<dbReference type="GO" id="GO:0005634">
    <property type="term" value="C:nucleus"/>
    <property type="evidence" value="ECO:0007669"/>
    <property type="project" value="TreeGrafter"/>
</dbReference>
<reference evidence="3 4" key="1">
    <citation type="submission" date="2012-10" db="EMBL/GenBank/DDBJ databases">
        <authorList>
            <person name="Zafar N."/>
            <person name="Inman J."/>
            <person name="Hall N."/>
            <person name="Lorenzi H."/>
            <person name="Caler E."/>
        </authorList>
    </citation>
    <scope>NUCLEOTIDE SEQUENCE [LARGE SCALE GENOMIC DNA]</scope>
    <source>
        <strain evidence="3 4">IP1</strain>
    </source>
</reference>
<gene>
    <name evidence="3" type="ORF">EIN_284500</name>
</gene>
<dbReference type="Proteomes" id="UP000014680">
    <property type="component" value="Unassembled WGS sequence"/>
</dbReference>
<dbReference type="OMA" id="IWMLESH"/>
<keyword evidence="4" id="KW-1185">Reference proteome</keyword>
<dbReference type="InterPro" id="IPR051023">
    <property type="entry name" value="PP2A_Regulatory_Subunit_A"/>
</dbReference>
<dbReference type="RefSeq" id="XP_004184220.1">
    <property type="nucleotide sequence ID" value="XM_004184172.1"/>
</dbReference>
<dbReference type="Pfam" id="PF22956">
    <property type="entry name" value="VPS15-like_hel"/>
    <property type="match status" value="1"/>
</dbReference>
<dbReference type="GeneID" id="14883817"/>
<protein>
    <submittedName>
        <fullName evidence="3">Protein phosphatase PP2A regulatory subunit A, putative</fullName>
    </submittedName>
</protein>
<accession>L7FKQ0</accession>
<dbReference type="OrthoDB" id="340346at2759"/>
<evidence type="ECO:0000313" key="3">
    <source>
        <dbReference type="EMBL" id="ELP84874.1"/>
    </source>
</evidence>
<dbReference type="Gene3D" id="1.25.10.10">
    <property type="entry name" value="Leucine-rich Repeat Variant"/>
    <property type="match status" value="1"/>
</dbReference>
<dbReference type="VEuPathDB" id="AmoebaDB:EIN_284500"/>
<dbReference type="SUPFAM" id="SSF48371">
    <property type="entry name" value="ARM repeat"/>
    <property type="match status" value="1"/>
</dbReference>
<feature type="domain" description="Phosphatase 2A Regulatory Subunit A helical" evidence="2">
    <location>
        <begin position="82"/>
        <end position="224"/>
    </location>
</feature>
<dbReference type="InterPro" id="IPR011989">
    <property type="entry name" value="ARM-like"/>
</dbReference>
<evidence type="ECO:0000259" key="2">
    <source>
        <dbReference type="Pfam" id="PF22956"/>
    </source>
</evidence>
<dbReference type="EMBL" id="KB207106">
    <property type="protein sequence ID" value="ELP84874.1"/>
    <property type="molecule type" value="Genomic_DNA"/>
</dbReference>
<dbReference type="GO" id="GO:0019888">
    <property type="term" value="F:protein phosphatase regulator activity"/>
    <property type="evidence" value="ECO:0007669"/>
    <property type="project" value="TreeGrafter"/>
</dbReference>
<name>L7FKQ0_ENTIV</name>
<dbReference type="GO" id="GO:0000159">
    <property type="term" value="C:protein phosphatase type 2A complex"/>
    <property type="evidence" value="ECO:0007669"/>
    <property type="project" value="TreeGrafter"/>
</dbReference>
<dbReference type="PANTHER" id="PTHR10648">
    <property type="entry name" value="SERINE/THREONINE-PROTEIN PHOSPHATASE PP2A 65 KDA REGULATORY SUBUNIT"/>
    <property type="match status" value="1"/>
</dbReference>
<dbReference type="InterPro" id="IPR016024">
    <property type="entry name" value="ARM-type_fold"/>
</dbReference>
<dbReference type="InterPro" id="IPR055231">
    <property type="entry name" value="2AA_helical"/>
</dbReference>
<dbReference type="KEGG" id="eiv:EIN_284500"/>
<dbReference type="GO" id="GO:0005829">
    <property type="term" value="C:cytosol"/>
    <property type="evidence" value="ECO:0007669"/>
    <property type="project" value="TreeGrafter"/>
</dbReference>
<evidence type="ECO:0000256" key="1">
    <source>
        <dbReference type="ARBA" id="ARBA00022737"/>
    </source>
</evidence>
<dbReference type="AlphaFoldDB" id="L7FKQ0"/>
<dbReference type="PANTHER" id="PTHR10648:SF4">
    <property type="entry name" value="PROTEIN PHOSPHATASE 2 (FORMERLY 2A), REGULATORY SUBUNIT A, BETA ISOFORM-RELATED"/>
    <property type="match status" value="1"/>
</dbReference>
<keyword evidence="1" id="KW-0677">Repeat</keyword>
<evidence type="ECO:0000313" key="4">
    <source>
        <dbReference type="Proteomes" id="UP000014680"/>
    </source>
</evidence>
<sequence length="308" mass="34708">MSESLNYYERLDSLKSLKTPTLEQLFVYLGDQDPSVIVTALKMIEPKPTPFLKDPLFELSTHVNPSIRCCVLSIAPYTLQQQSSIELIQKALKDDNSDVRLTALTSVQVLLDQVTMEQFFSLATAVIDMMNDPEWRVRSSVQLMLPQIVSYFGLELSERVVLVLKCGMKDASLEVRKQTVQSMADIVEMFGVEWGKSYITPLIILFYTHPNYKIRQSTLAAMVEVGYVMGKDAFTTSFLPMILNLAFDVVPNVRLTVLQQLRVLISKKFLDIAIVNSRVAPCVETLAKDTDEDVVAMANNLKPLLNTE</sequence>
<proteinExistence type="predicted"/>
<organism evidence="3 4">
    <name type="scientific">Entamoeba invadens IP1</name>
    <dbReference type="NCBI Taxonomy" id="370355"/>
    <lineage>
        <taxon>Eukaryota</taxon>
        <taxon>Amoebozoa</taxon>
        <taxon>Evosea</taxon>
        <taxon>Archamoebae</taxon>
        <taxon>Mastigamoebida</taxon>
        <taxon>Entamoebidae</taxon>
        <taxon>Entamoeba</taxon>
    </lineage>
</organism>